<dbReference type="InterPro" id="IPR044526">
    <property type="entry name" value="NAKR1-3"/>
</dbReference>
<dbReference type="PANTHER" id="PTHR46119:SF15">
    <property type="entry name" value="PROTEIN SODIUM POTASSIUM ROOT DEFECTIVE 2"/>
    <property type="match status" value="1"/>
</dbReference>
<evidence type="ECO:0000313" key="5">
    <source>
        <dbReference type="RefSeq" id="XP_022965234.1"/>
    </source>
</evidence>
<dbReference type="RefSeq" id="XP_022965234.1">
    <property type="nucleotide sequence ID" value="XM_023109466.1"/>
</dbReference>
<gene>
    <name evidence="5" type="primary">LOC111465148</name>
</gene>
<dbReference type="InterPro" id="IPR017969">
    <property type="entry name" value="Heavy-metal-associated_CS"/>
</dbReference>
<name>A0A6J1HQF9_CUCMA</name>
<dbReference type="OrthoDB" id="1295525at2759"/>
<evidence type="ECO:0000256" key="2">
    <source>
        <dbReference type="SAM" id="MobiDB-lite"/>
    </source>
</evidence>
<dbReference type="PROSITE" id="PS01047">
    <property type="entry name" value="HMA_1"/>
    <property type="match status" value="1"/>
</dbReference>
<accession>A0A6J1HQF9</accession>
<reference evidence="5" key="1">
    <citation type="submission" date="2025-08" db="UniProtKB">
        <authorList>
            <consortium name="RefSeq"/>
        </authorList>
    </citation>
    <scope>IDENTIFICATION</scope>
    <source>
        <tissue evidence="5">Young leaves</tissue>
    </source>
</reference>
<organism evidence="4 5">
    <name type="scientific">Cucurbita maxima</name>
    <name type="common">Pumpkin</name>
    <name type="synonym">Winter squash</name>
    <dbReference type="NCBI Taxonomy" id="3661"/>
    <lineage>
        <taxon>Eukaryota</taxon>
        <taxon>Viridiplantae</taxon>
        <taxon>Streptophyta</taxon>
        <taxon>Embryophyta</taxon>
        <taxon>Tracheophyta</taxon>
        <taxon>Spermatophyta</taxon>
        <taxon>Magnoliopsida</taxon>
        <taxon>eudicotyledons</taxon>
        <taxon>Gunneridae</taxon>
        <taxon>Pentapetalae</taxon>
        <taxon>rosids</taxon>
        <taxon>fabids</taxon>
        <taxon>Cucurbitales</taxon>
        <taxon>Cucurbitaceae</taxon>
        <taxon>Cucurbiteae</taxon>
        <taxon>Cucurbita</taxon>
    </lineage>
</organism>
<dbReference type="InterPro" id="IPR006121">
    <property type="entry name" value="HMA_dom"/>
</dbReference>
<dbReference type="Pfam" id="PF00403">
    <property type="entry name" value="HMA"/>
    <property type="match status" value="1"/>
</dbReference>
<evidence type="ECO:0000256" key="1">
    <source>
        <dbReference type="ARBA" id="ARBA00022723"/>
    </source>
</evidence>
<dbReference type="CDD" id="cd00371">
    <property type="entry name" value="HMA"/>
    <property type="match status" value="1"/>
</dbReference>
<feature type="region of interest" description="Disordered" evidence="2">
    <location>
        <begin position="79"/>
        <end position="98"/>
    </location>
</feature>
<dbReference type="PANTHER" id="PTHR46119">
    <property type="entry name" value="OS08G0405700 PROTEIN"/>
    <property type="match status" value="1"/>
</dbReference>
<dbReference type="AlphaFoldDB" id="A0A6J1HQF9"/>
<dbReference type="Proteomes" id="UP000504608">
    <property type="component" value="Unplaced"/>
</dbReference>
<dbReference type="GO" id="GO:0046872">
    <property type="term" value="F:metal ion binding"/>
    <property type="evidence" value="ECO:0007669"/>
    <property type="project" value="UniProtKB-KW"/>
</dbReference>
<feature type="domain" description="HMA" evidence="3">
    <location>
        <begin position="24"/>
        <end position="62"/>
    </location>
</feature>
<keyword evidence="4" id="KW-1185">Reference proteome</keyword>
<sequence length="98" mass="11084">MEQSLLFSEDLTPPSFQVIVINANMSCNGCRQRVSQLLSKISELVEFTIDVTKKQVVVKGNVKFQGKIHEEDSIHSQTYNSNSLKSQSLSHQYSNDCF</sequence>
<protein>
    <submittedName>
        <fullName evidence="5">Uncharacterized protein LOC111465148 isoform X1</fullName>
    </submittedName>
</protein>
<dbReference type="SUPFAM" id="SSF55008">
    <property type="entry name" value="HMA, heavy metal-associated domain"/>
    <property type="match status" value="1"/>
</dbReference>
<dbReference type="Gene3D" id="3.30.70.100">
    <property type="match status" value="1"/>
</dbReference>
<keyword evidence="1" id="KW-0479">Metal-binding</keyword>
<dbReference type="InterPro" id="IPR036163">
    <property type="entry name" value="HMA_dom_sf"/>
</dbReference>
<evidence type="ECO:0000259" key="3">
    <source>
        <dbReference type="Pfam" id="PF00403"/>
    </source>
</evidence>
<evidence type="ECO:0000313" key="4">
    <source>
        <dbReference type="Proteomes" id="UP000504608"/>
    </source>
</evidence>
<proteinExistence type="predicted"/>
<dbReference type="GeneID" id="111465148"/>
<dbReference type="KEGG" id="cmax:111465148"/>